<evidence type="ECO:0000256" key="7">
    <source>
        <dbReference type="ARBA" id="ARBA00022989"/>
    </source>
</evidence>
<keyword evidence="6" id="KW-0735">Signal-anchor</keyword>
<keyword evidence="4" id="KW-0808">Transferase</keyword>
<sequence>MVFCSSRAITRCQGRAPGPPRPAPTVCAIVDNGGILLGSGHGAQIDAHDLIIHQRPVSVLCSKRQRQDRALLRQLQHPPRVCHRCAVSVIGCEG</sequence>
<keyword evidence="7" id="KW-1133">Transmembrane helix</keyword>
<evidence type="ECO:0000256" key="6">
    <source>
        <dbReference type="ARBA" id="ARBA00022968"/>
    </source>
</evidence>
<dbReference type="Gene3D" id="3.90.1480.20">
    <property type="entry name" value="Glycosyl transferase family 29"/>
    <property type="match status" value="1"/>
</dbReference>
<accession>A0AAV5CZJ9</accession>
<keyword evidence="10" id="KW-0325">Glycoprotein</keyword>
<evidence type="ECO:0000256" key="1">
    <source>
        <dbReference type="ARBA" id="ARBA00004323"/>
    </source>
</evidence>
<organism evidence="11 12">
    <name type="scientific">Eleusine coracana subsp. coracana</name>
    <dbReference type="NCBI Taxonomy" id="191504"/>
    <lineage>
        <taxon>Eukaryota</taxon>
        <taxon>Viridiplantae</taxon>
        <taxon>Streptophyta</taxon>
        <taxon>Embryophyta</taxon>
        <taxon>Tracheophyta</taxon>
        <taxon>Spermatophyta</taxon>
        <taxon>Magnoliopsida</taxon>
        <taxon>Liliopsida</taxon>
        <taxon>Poales</taxon>
        <taxon>Poaceae</taxon>
        <taxon>PACMAD clade</taxon>
        <taxon>Chloridoideae</taxon>
        <taxon>Cynodonteae</taxon>
        <taxon>Eleusininae</taxon>
        <taxon>Eleusine</taxon>
    </lineage>
</organism>
<evidence type="ECO:0000313" key="11">
    <source>
        <dbReference type="EMBL" id="GJN03292.1"/>
    </source>
</evidence>
<comment type="subcellular location">
    <subcellularLocation>
        <location evidence="1">Golgi apparatus membrane</location>
        <topology evidence="1">Single-pass type II membrane protein</topology>
    </subcellularLocation>
</comment>
<evidence type="ECO:0000256" key="5">
    <source>
        <dbReference type="ARBA" id="ARBA00022692"/>
    </source>
</evidence>
<comment type="similarity">
    <text evidence="2">Belongs to the glycosyltransferase 29 family.</text>
</comment>
<evidence type="ECO:0000256" key="4">
    <source>
        <dbReference type="ARBA" id="ARBA00022679"/>
    </source>
</evidence>
<protein>
    <submittedName>
        <fullName evidence="11">Uncharacterized protein</fullName>
    </submittedName>
</protein>
<dbReference type="EMBL" id="BQKI01000010">
    <property type="protein sequence ID" value="GJN03292.1"/>
    <property type="molecule type" value="Genomic_DNA"/>
</dbReference>
<dbReference type="Pfam" id="PF00777">
    <property type="entry name" value="Glyco_transf_29"/>
    <property type="match status" value="1"/>
</dbReference>
<keyword evidence="3" id="KW-0328">Glycosyltransferase</keyword>
<name>A0AAV5CZJ9_ELECO</name>
<proteinExistence type="inferred from homology"/>
<evidence type="ECO:0000313" key="12">
    <source>
        <dbReference type="Proteomes" id="UP001054889"/>
    </source>
</evidence>
<evidence type="ECO:0000256" key="3">
    <source>
        <dbReference type="ARBA" id="ARBA00022676"/>
    </source>
</evidence>
<dbReference type="AlphaFoldDB" id="A0AAV5CZJ9"/>
<keyword evidence="9" id="KW-0472">Membrane</keyword>
<dbReference type="InterPro" id="IPR038578">
    <property type="entry name" value="GT29-like_sf"/>
</dbReference>
<reference evidence="11" key="2">
    <citation type="submission" date="2021-12" db="EMBL/GenBank/DDBJ databases">
        <title>Resequencing data analysis of finger millet.</title>
        <authorList>
            <person name="Hatakeyama M."/>
            <person name="Aluri S."/>
            <person name="Balachadran M.T."/>
            <person name="Sivarajan S.R."/>
            <person name="Poveda L."/>
            <person name="Shimizu-Inatsugi R."/>
            <person name="Schlapbach R."/>
            <person name="Sreeman S.M."/>
            <person name="Shimizu K.K."/>
        </authorList>
    </citation>
    <scope>NUCLEOTIDE SEQUENCE</scope>
</reference>
<keyword evidence="12" id="KW-1185">Reference proteome</keyword>
<keyword evidence="5" id="KW-0812">Transmembrane</keyword>
<dbReference type="Proteomes" id="UP001054889">
    <property type="component" value="Unassembled WGS sequence"/>
</dbReference>
<reference evidence="11" key="1">
    <citation type="journal article" date="2018" name="DNA Res.">
        <title>Multiple hybrid de novo genome assembly of finger millet, an orphan allotetraploid crop.</title>
        <authorList>
            <person name="Hatakeyama M."/>
            <person name="Aluri S."/>
            <person name="Balachadran M.T."/>
            <person name="Sivarajan S.R."/>
            <person name="Patrignani A."/>
            <person name="Gruter S."/>
            <person name="Poveda L."/>
            <person name="Shimizu-Inatsugi R."/>
            <person name="Baeten J."/>
            <person name="Francoijs K.J."/>
            <person name="Nataraja K.N."/>
            <person name="Reddy Y.A.N."/>
            <person name="Phadnis S."/>
            <person name="Ravikumar R.L."/>
            <person name="Schlapbach R."/>
            <person name="Sreeman S.M."/>
            <person name="Shimizu K.K."/>
        </authorList>
    </citation>
    <scope>NUCLEOTIDE SEQUENCE</scope>
</reference>
<gene>
    <name evidence="11" type="primary">ga20722</name>
    <name evidence="11" type="ORF">PR202_ga20722</name>
</gene>
<dbReference type="GO" id="GO:0000139">
    <property type="term" value="C:Golgi membrane"/>
    <property type="evidence" value="ECO:0007669"/>
    <property type="project" value="UniProtKB-SubCell"/>
</dbReference>
<evidence type="ECO:0000256" key="9">
    <source>
        <dbReference type="ARBA" id="ARBA00023136"/>
    </source>
</evidence>
<dbReference type="GO" id="GO:0008373">
    <property type="term" value="F:sialyltransferase activity"/>
    <property type="evidence" value="ECO:0007669"/>
    <property type="project" value="InterPro"/>
</dbReference>
<comment type="caution">
    <text evidence="11">The sequence shown here is derived from an EMBL/GenBank/DDBJ whole genome shotgun (WGS) entry which is preliminary data.</text>
</comment>
<evidence type="ECO:0000256" key="10">
    <source>
        <dbReference type="ARBA" id="ARBA00023180"/>
    </source>
</evidence>
<dbReference type="InterPro" id="IPR001675">
    <property type="entry name" value="Glyco_trans_29"/>
</dbReference>
<evidence type="ECO:0000256" key="2">
    <source>
        <dbReference type="ARBA" id="ARBA00006003"/>
    </source>
</evidence>
<keyword evidence="8" id="KW-0333">Golgi apparatus</keyword>
<evidence type="ECO:0000256" key="8">
    <source>
        <dbReference type="ARBA" id="ARBA00023034"/>
    </source>
</evidence>